<evidence type="ECO:0000313" key="2">
    <source>
        <dbReference type="Proteomes" id="UP000005150"/>
    </source>
</evidence>
<dbReference type="AlphaFoldDB" id="I8YIH8"/>
<proteinExistence type="predicted"/>
<reference evidence="1 2" key="1">
    <citation type="submission" date="2012-02" db="EMBL/GenBank/DDBJ databases">
        <title>The Genome Sequence of Bacteroides salyersiae CL02T12C01.</title>
        <authorList>
            <consortium name="The Broad Institute Genome Sequencing Platform"/>
            <person name="Earl A."/>
            <person name="Ward D."/>
            <person name="Feldgarden M."/>
            <person name="Gevers D."/>
            <person name="Zitomersky N.L."/>
            <person name="Coyne M.J."/>
            <person name="Comstock L.E."/>
            <person name="Young S.K."/>
            <person name="Zeng Q."/>
            <person name="Gargeya S."/>
            <person name="Fitzgerald M."/>
            <person name="Haas B."/>
            <person name="Abouelleil A."/>
            <person name="Alvarado L."/>
            <person name="Arachchi H.M."/>
            <person name="Berlin A."/>
            <person name="Chapman S.B."/>
            <person name="Gearin G."/>
            <person name="Goldberg J."/>
            <person name="Griggs A."/>
            <person name="Gujja S."/>
            <person name="Hansen M."/>
            <person name="Heiman D."/>
            <person name="Howarth C."/>
            <person name="Larimer J."/>
            <person name="Lui A."/>
            <person name="MacDonald P.J.P."/>
            <person name="McCowen C."/>
            <person name="Montmayeur A."/>
            <person name="Murphy C."/>
            <person name="Neiman D."/>
            <person name="Pearson M."/>
            <person name="Priest M."/>
            <person name="Roberts A."/>
            <person name="Saif S."/>
            <person name="Shea T."/>
            <person name="Sisk P."/>
            <person name="Stolte C."/>
            <person name="Sykes S."/>
            <person name="Wortman J."/>
            <person name="Nusbaum C."/>
            <person name="Birren B."/>
        </authorList>
    </citation>
    <scope>NUCLEOTIDE SEQUENCE [LARGE SCALE GENOMIC DNA]</scope>
    <source>
        <strain evidence="1 2">CL02T12C01</strain>
    </source>
</reference>
<keyword evidence="2" id="KW-1185">Reference proteome</keyword>
<organism evidence="1 2">
    <name type="scientific">Bacteroides salyersiae CL02T12C01</name>
    <dbReference type="NCBI Taxonomy" id="997887"/>
    <lineage>
        <taxon>Bacteria</taxon>
        <taxon>Pseudomonadati</taxon>
        <taxon>Bacteroidota</taxon>
        <taxon>Bacteroidia</taxon>
        <taxon>Bacteroidales</taxon>
        <taxon>Bacteroidaceae</taxon>
        <taxon>Bacteroides</taxon>
    </lineage>
</organism>
<evidence type="ECO:0000313" key="1">
    <source>
        <dbReference type="EMBL" id="EIY62197.1"/>
    </source>
</evidence>
<comment type="caution">
    <text evidence="1">The sequence shown here is derived from an EMBL/GenBank/DDBJ whole genome shotgun (WGS) entry which is preliminary data.</text>
</comment>
<protein>
    <submittedName>
        <fullName evidence="1">Uncharacterized protein</fullName>
    </submittedName>
</protein>
<gene>
    <name evidence="1" type="ORF">HMPREF1071_02817</name>
</gene>
<accession>I8YIH8</accession>
<dbReference type="Proteomes" id="UP000005150">
    <property type="component" value="Unassembled WGS sequence"/>
</dbReference>
<name>I8YIH8_9BACE</name>
<dbReference type="HOGENOM" id="CLU_3402168_0_0_10"/>
<dbReference type="EMBL" id="AGXV01000032">
    <property type="protein sequence ID" value="EIY62197.1"/>
    <property type="molecule type" value="Genomic_DNA"/>
</dbReference>
<sequence length="30" mass="3318">MGIEIASVYLAGENDESNQEIFELAVSMTR</sequence>